<gene>
    <name evidence="2" type="ORF">HW555_002702</name>
</gene>
<dbReference type="InterPro" id="IPR006578">
    <property type="entry name" value="MADF-dom"/>
</dbReference>
<protein>
    <recommendedName>
        <fullName evidence="1">MADF domain-containing protein</fullName>
    </recommendedName>
</protein>
<dbReference type="Proteomes" id="UP000648187">
    <property type="component" value="Unassembled WGS sequence"/>
</dbReference>
<dbReference type="AlphaFoldDB" id="A0A835GLG7"/>
<feature type="domain" description="MADF" evidence="1">
    <location>
        <begin position="1"/>
        <end position="89"/>
    </location>
</feature>
<proteinExistence type="predicted"/>
<dbReference type="PANTHER" id="PTHR21505:SF12">
    <property type="entry name" value="MADF DOMAIN-CONTAINING PROTEIN-RELATED"/>
    <property type="match status" value="1"/>
</dbReference>
<accession>A0A835GLG7</accession>
<dbReference type="PROSITE" id="PS51029">
    <property type="entry name" value="MADF"/>
    <property type="match status" value="1"/>
</dbReference>
<organism evidence="2 3">
    <name type="scientific">Spodoptera exigua</name>
    <name type="common">Beet armyworm</name>
    <name type="synonym">Noctua fulgens</name>
    <dbReference type="NCBI Taxonomy" id="7107"/>
    <lineage>
        <taxon>Eukaryota</taxon>
        <taxon>Metazoa</taxon>
        <taxon>Ecdysozoa</taxon>
        <taxon>Arthropoda</taxon>
        <taxon>Hexapoda</taxon>
        <taxon>Insecta</taxon>
        <taxon>Pterygota</taxon>
        <taxon>Neoptera</taxon>
        <taxon>Endopterygota</taxon>
        <taxon>Lepidoptera</taxon>
        <taxon>Glossata</taxon>
        <taxon>Ditrysia</taxon>
        <taxon>Noctuoidea</taxon>
        <taxon>Noctuidae</taxon>
        <taxon>Amphipyrinae</taxon>
        <taxon>Spodoptera</taxon>
    </lineage>
</organism>
<name>A0A835GLG7_SPOEX</name>
<sequence>MQSELWDSKCKEYYNKKLREELWDEITKNFNLPKHILKAKYTNLASTYRGERSREKSSVYSKSGAKRQSAYKSKWFAYDAFNFLNEHSYLVARSPTSAAYMLE</sequence>
<dbReference type="Pfam" id="PF10545">
    <property type="entry name" value="MADF_DNA_bdg"/>
    <property type="match status" value="1"/>
</dbReference>
<dbReference type="PANTHER" id="PTHR21505">
    <property type="entry name" value="MADF DOMAIN-CONTAINING PROTEIN-RELATED"/>
    <property type="match status" value="1"/>
</dbReference>
<evidence type="ECO:0000259" key="1">
    <source>
        <dbReference type="PROSITE" id="PS51029"/>
    </source>
</evidence>
<reference evidence="2" key="1">
    <citation type="submission" date="2020-08" db="EMBL/GenBank/DDBJ databases">
        <title>Spodoptera exigua strain:BAW_Kor-Di-RS1 Genome sequencing and assembly.</title>
        <authorList>
            <person name="Kim J."/>
            <person name="Nam H.Y."/>
            <person name="Kwon M."/>
            <person name="Choi J.H."/>
            <person name="Cho S.R."/>
            <person name="Kim G.-H."/>
        </authorList>
    </citation>
    <scope>NUCLEOTIDE SEQUENCE</scope>
    <source>
        <strain evidence="2">BAW_Kor-Di-RS1</strain>
        <tissue evidence="2">Whole-body</tissue>
    </source>
</reference>
<dbReference type="EMBL" id="JACKWZ010000025">
    <property type="protein sequence ID" value="KAF9421230.1"/>
    <property type="molecule type" value="Genomic_DNA"/>
</dbReference>
<evidence type="ECO:0000313" key="3">
    <source>
        <dbReference type="Proteomes" id="UP000648187"/>
    </source>
</evidence>
<comment type="caution">
    <text evidence="2">The sequence shown here is derived from an EMBL/GenBank/DDBJ whole genome shotgun (WGS) entry which is preliminary data.</text>
</comment>
<keyword evidence="3" id="KW-1185">Reference proteome</keyword>
<evidence type="ECO:0000313" key="2">
    <source>
        <dbReference type="EMBL" id="KAF9421230.1"/>
    </source>
</evidence>